<reference evidence="1" key="1">
    <citation type="submission" date="2020-08" db="EMBL/GenBank/DDBJ databases">
        <title>Multicomponent nature underlies the extraordinary mechanical properties of spider dragline silk.</title>
        <authorList>
            <person name="Kono N."/>
            <person name="Nakamura H."/>
            <person name="Mori M."/>
            <person name="Yoshida Y."/>
            <person name="Ohtoshi R."/>
            <person name="Malay A.D."/>
            <person name="Moran D.A.P."/>
            <person name="Tomita M."/>
            <person name="Numata K."/>
            <person name="Arakawa K."/>
        </authorList>
    </citation>
    <scope>NUCLEOTIDE SEQUENCE</scope>
</reference>
<dbReference type="Proteomes" id="UP000886998">
    <property type="component" value="Unassembled WGS sequence"/>
</dbReference>
<gene>
    <name evidence="1" type="ORF">TNIN_130801</name>
</gene>
<dbReference type="AlphaFoldDB" id="A0A8X6JN92"/>
<protein>
    <submittedName>
        <fullName evidence="1">Uncharacterized protein</fullName>
    </submittedName>
</protein>
<comment type="caution">
    <text evidence="1">The sequence shown here is derived from an EMBL/GenBank/DDBJ whole genome shotgun (WGS) entry which is preliminary data.</text>
</comment>
<sequence length="137" mass="15032">MNLPSRANTILYTWPARKVVQLCLSSGTFGCPHTFRSLSSPDATVAEVARAGIVSVIRKRIYADPDLFVLVYYLNGSSTSDFLTICSRACHAAQRLGKKISLEWAASEATDSLVLYVHRRANAIPSPPLRLSSWSGF</sequence>
<keyword evidence="2" id="KW-1185">Reference proteome</keyword>
<organism evidence="1 2">
    <name type="scientific">Trichonephila inaurata madagascariensis</name>
    <dbReference type="NCBI Taxonomy" id="2747483"/>
    <lineage>
        <taxon>Eukaryota</taxon>
        <taxon>Metazoa</taxon>
        <taxon>Ecdysozoa</taxon>
        <taxon>Arthropoda</taxon>
        <taxon>Chelicerata</taxon>
        <taxon>Arachnida</taxon>
        <taxon>Araneae</taxon>
        <taxon>Araneomorphae</taxon>
        <taxon>Entelegynae</taxon>
        <taxon>Araneoidea</taxon>
        <taxon>Nephilidae</taxon>
        <taxon>Trichonephila</taxon>
        <taxon>Trichonephila inaurata</taxon>
    </lineage>
</organism>
<evidence type="ECO:0000313" key="1">
    <source>
        <dbReference type="EMBL" id="GFS46326.1"/>
    </source>
</evidence>
<dbReference type="PROSITE" id="PS51257">
    <property type="entry name" value="PROKAR_LIPOPROTEIN"/>
    <property type="match status" value="1"/>
</dbReference>
<proteinExistence type="predicted"/>
<dbReference type="EMBL" id="BMAV01025981">
    <property type="protein sequence ID" value="GFS46326.1"/>
    <property type="molecule type" value="Genomic_DNA"/>
</dbReference>
<name>A0A8X6JN92_9ARAC</name>
<accession>A0A8X6JN92</accession>
<evidence type="ECO:0000313" key="2">
    <source>
        <dbReference type="Proteomes" id="UP000886998"/>
    </source>
</evidence>
<dbReference type="OrthoDB" id="10512393at2759"/>